<keyword evidence="4" id="KW-0808">Transferase</keyword>
<organism evidence="4 5">
    <name type="scientific">Phytophthora infestans</name>
    <name type="common">Potato late blight agent</name>
    <name type="synonym">Botrytis infestans</name>
    <dbReference type="NCBI Taxonomy" id="4787"/>
    <lineage>
        <taxon>Eukaryota</taxon>
        <taxon>Sar</taxon>
        <taxon>Stramenopiles</taxon>
        <taxon>Oomycota</taxon>
        <taxon>Peronosporomycetes</taxon>
        <taxon>Peronosporales</taxon>
        <taxon>Peronosporaceae</taxon>
        <taxon>Phytophthora</taxon>
    </lineage>
</organism>
<dbReference type="EMBL" id="WSZM01000452">
    <property type="protein sequence ID" value="KAF4032898.1"/>
    <property type="molecule type" value="Genomic_DNA"/>
</dbReference>
<dbReference type="InterPro" id="IPR051681">
    <property type="entry name" value="Ser/Thr_Kinases-Pseudokinases"/>
</dbReference>
<keyword evidence="2" id="KW-0472">Membrane</keyword>
<protein>
    <submittedName>
        <fullName evidence="4">Protein tyrosine kinase</fullName>
    </submittedName>
</protein>
<proteinExistence type="predicted"/>
<feature type="region of interest" description="Disordered" evidence="1">
    <location>
        <begin position="268"/>
        <end position="310"/>
    </location>
</feature>
<keyword evidence="2" id="KW-1133">Transmembrane helix</keyword>
<dbReference type="InterPro" id="IPR001245">
    <property type="entry name" value="Ser-Thr/Tyr_kinase_cat_dom"/>
</dbReference>
<dbReference type="PANTHER" id="PTHR44329:SF214">
    <property type="entry name" value="PROTEIN KINASE DOMAIN-CONTAINING PROTEIN"/>
    <property type="match status" value="1"/>
</dbReference>
<dbReference type="PROSITE" id="PS50011">
    <property type="entry name" value="PROTEIN_KINASE_DOM"/>
    <property type="match status" value="1"/>
</dbReference>
<dbReference type="InterPro" id="IPR011009">
    <property type="entry name" value="Kinase-like_dom_sf"/>
</dbReference>
<evidence type="ECO:0000313" key="5">
    <source>
        <dbReference type="Proteomes" id="UP000602510"/>
    </source>
</evidence>
<evidence type="ECO:0000256" key="1">
    <source>
        <dbReference type="SAM" id="MobiDB-lite"/>
    </source>
</evidence>
<evidence type="ECO:0000313" key="4">
    <source>
        <dbReference type="EMBL" id="KAF4032898.1"/>
    </source>
</evidence>
<reference evidence="4" key="1">
    <citation type="submission" date="2020-04" db="EMBL/GenBank/DDBJ databases">
        <title>Hybrid Assembly of Korean Phytophthora infestans isolates.</title>
        <authorList>
            <person name="Prokchorchik M."/>
            <person name="Lee Y."/>
            <person name="Seo J."/>
            <person name="Cho J.-H."/>
            <person name="Park Y.-E."/>
            <person name="Jang D.-C."/>
            <person name="Im J.-S."/>
            <person name="Choi J.-G."/>
            <person name="Park H.-J."/>
            <person name="Lee G.-B."/>
            <person name="Lee Y.-G."/>
            <person name="Hong S.-Y."/>
            <person name="Cho K."/>
            <person name="Sohn K.H."/>
        </authorList>
    </citation>
    <scope>NUCLEOTIDE SEQUENCE</scope>
    <source>
        <strain evidence="4">KR_1_A1</strain>
    </source>
</reference>
<keyword evidence="5" id="KW-1185">Reference proteome</keyword>
<gene>
    <name evidence="4" type="ORF">GN244_ATG15208</name>
</gene>
<dbReference type="InterPro" id="IPR000719">
    <property type="entry name" value="Prot_kinase_dom"/>
</dbReference>
<keyword evidence="2" id="KW-0812">Transmembrane</keyword>
<name>A0A833W7T6_PHYIN</name>
<dbReference type="Gene3D" id="3.30.200.20">
    <property type="entry name" value="Phosphorylase Kinase, domain 1"/>
    <property type="match status" value="1"/>
</dbReference>
<feature type="domain" description="Protein kinase" evidence="3">
    <location>
        <begin position="391"/>
        <end position="668"/>
    </location>
</feature>
<sequence length="676" mass="73326">MAYEERFGFIFCESVEAGVATYIPTPQAAHANMRFADRLNALRAAALMTIVATRLANAAGQIDIMCSETPQEATLAINSNSASYKCSRGQEDHTNLDGGFFQVRIGVSKVTLDLQYSPITSLNFLASNGSPTLNYTDSLNFANWDKLTNLAFEGVEFAPATVNLSLPSAITEIHFINSKLSDLSLTNEAQSLTTIDLGTTSVENFPKILYERRWTSTMGNITVDLSGINKTTMTEEQFNNLKANLETLSTQDWAQNYQCTNQTSGSSKMTILECNSPSSSGSESPSLQSHNSTLGSGSSSSSGSSDVSVGDDSSSGISTGALVAIIVVVVVIVVILAVLILRMHSKRKATNANGHNNDATATLMSKGDAAAAEKGSFISNDEFLRNFRLPQSDVALVKSQGTGRLWMGEYNGNKVMVKRVESEVTDSYVTKALMAQSRTFATISHPNITSLVGVTWLAGTDFAVVTEYMDKGNLKTVLSNTDVDLDMTTKLEMCCDVALALAYLHETEQNLCAKQLSSHKVLVNKGLTCKLSLFECVPSSAKLGGPSSTTTYSYGMGEVAWLPPEIITRSSPMDARKNNIYAFGVLVSEIFTRVSPYQSLVEAMGNTMSDVELVQRVRRQDPLIPHENRQEFLATPPSVRRMVEQCLSYAPMSRPTAKELVQILHNAKEELATNSI</sequence>
<dbReference type="Proteomes" id="UP000602510">
    <property type="component" value="Unassembled WGS sequence"/>
</dbReference>
<dbReference type="Gene3D" id="1.10.510.10">
    <property type="entry name" value="Transferase(Phosphotransferase) domain 1"/>
    <property type="match status" value="1"/>
</dbReference>
<dbReference type="AlphaFoldDB" id="A0A833W7T6"/>
<feature type="transmembrane region" description="Helical" evidence="2">
    <location>
        <begin position="321"/>
        <end position="341"/>
    </location>
</feature>
<dbReference type="SUPFAM" id="SSF56112">
    <property type="entry name" value="Protein kinase-like (PK-like)"/>
    <property type="match status" value="1"/>
</dbReference>
<dbReference type="Pfam" id="PF07714">
    <property type="entry name" value="PK_Tyr_Ser-Thr"/>
    <property type="match status" value="1"/>
</dbReference>
<evidence type="ECO:0000256" key="2">
    <source>
        <dbReference type="SAM" id="Phobius"/>
    </source>
</evidence>
<evidence type="ECO:0000259" key="3">
    <source>
        <dbReference type="PROSITE" id="PS50011"/>
    </source>
</evidence>
<keyword evidence="4" id="KW-0418">Kinase</keyword>
<dbReference type="PANTHER" id="PTHR44329">
    <property type="entry name" value="SERINE/THREONINE-PROTEIN KINASE TNNI3K-RELATED"/>
    <property type="match status" value="1"/>
</dbReference>
<dbReference type="GO" id="GO:0004674">
    <property type="term" value="F:protein serine/threonine kinase activity"/>
    <property type="evidence" value="ECO:0007669"/>
    <property type="project" value="TreeGrafter"/>
</dbReference>
<accession>A0A833W7T6</accession>
<feature type="compositionally biased region" description="Low complexity" evidence="1">
    <location>
        <begin position="276"/>
        <end position="310"/>
    </location>
</feature>
<comment type="caution">
    <text evidence="4">The sequence shown here is derived from an EMBL/GenBank/DDBJ whole genome shotgun (WGS) entry which is preliminary data.</text>
</comment>
<dbReference type="GO" id="GO:0005524">
    <property type="term" value="F:ATP binding"/>
    <property type="evidence" value="ECO:0007669"/>
    <property type="project" value="InterPro"/>
</dbReference>